<reference evidence="2" key="2">
    <citation type="submission" date="2022-01" db="EMBL/GenBank/DDBJ databases">
        <authorList>
            <person name="Yamashiro T."/>
            <person name="Shiraishi A."/>
            <person name="Satake H."/>
            <person name="Nakayama K."/>
        </authorList>
    </citation>
    <scope>NUCLEOTIDE SEQUENCE</scope>
</reference>
<sequence length="478" mass="54734">MAMESQSLVVGVKPFVFLKGLDFGEFCVRELENSFAYDSNSNYFNNDQKFSDYTPQPQYETYLCELCGNNSHYGYDCPPRFSLHAKPEDIQDLLPKLLEDLKIISEELAEFINSPSWNRPTFYDDDDDDDEYTIIYRSTKAITHNLPTEEPEDSLIMGDEHLSTIPEKESDEFIKSSVEDLVPIPSESEDTSDNESECDVLVCDDSSPLDVSEDNPVIFSNPLFDSNEDFTSSDDESLSEEDVPKETFKIYSNPLFEFDDDFTSSDVNPLFNEVLEDVESEDSFDSKLAEPTLLISPLSDANKDECFDPGGDEIDAFLDLDISTEIENDFHDSEGDIIFLEKLLINNTFPNLPSEVFLDHDPRSLKDEPNFVDMVQVFDPGIYEKSFSPTFVKLTFEDLHYFPITFVHPEYFFLHFTYSVVSLFLLSSGVWSEDTIFDPGISDFHFSSLKPVAYENLMVIFPFFCFCPKDKGIWEESS</sequence>
<evidence type="ECO:0000313" key="2">
    <source>
        <dbReference type="EMBL" id="GJT31992.1"/>
    </source>
</evidence>
<reference evidence="2" key="1">
    <citation type="journal article" date="2022" name="Int. J. Mol. Sci.">
        <title>Draft Genome of Tanacetum Coccineum: Genomic Comparison of Closely Related Tanacetum-Family Plants.</title>
        <authorList>
            <person name="Yamashiro T."/>
            <person name="Shiraishi A."/>
            <person name="Nakayama K."/>
            <person name="Satake H."/>
        </authorList>
    </citation>
    <scope>NUCLEOTIDE SEQUENCE</scope>
</reference>
<keyword evidence="3" id="KW-1185">Reference proteome</keyword>
<evidence type="ECO:0000256" key="1">
    <source>
        <dbReference type="SAM" id="MobiDB-lite"/>
    </source>
</evidence>
<feature type="compositionally biased region" description="Acidic residues" evidence="1">
    <location>
        <begin position="226"/>
        <end position="241"/>
    </location>
</feature>
<protein>
    <submittedName>
        <fullName evidence="2">Uncharacterized protein</fullName>
    </submittedName>
</protein>
<dbReference type="Proteomes" id="UP001151760">
    <property type="component" value="Unassembled WGS sequence"/>
</dbReference>
<comment type="caution">
    <text evidence="2">The sequence shown here is derived from an EMBL/GenBank/DDBJ whole genome shotgun (WGS) entry which is preliminary data.</text>
</comment>
<name>A0ABQ5CZH8_9ASTR</name>
<accession>A0ABQ5CZH8</accession>
<gene>
    <name evidence="2" type="ORF">Tco_0922411</name>
</gene>
<dbReference type="EMBL" id="BQNB010014754">
    <property type="protein sequence ID" value="GJT31992.1"/>
    <property type="molecule type" value="Genomic_DNA"/>
</dbReference>
<proteinExistence type="predicted"/>
<organism evidence="2 3">
    <name type="scientific">Tanacetum coccineum</name>
    <dbReference type="NCBI Taxonomy" id="301880"/>
    <lineage>
        <taxon>Eukaryota</taxon>
        <taxon>Viridiplantae</taxon>
        <taxon>Streptophyta</taxon>
        <taxon>Embryophyta</taxon>
        <taxon>Tracheophyta</taxon>
        <taxon>Spermatophyta</taxon>
        <taxon>Magnoliopsida</taxon>
        <taxon>eudicotyledons</taxon>
        <taxon>Gunneridae</taxon>
        <taxon>Pentapetalae</taxon>
        <taxon>asterids</taxon>
        <taxon>campanulids</taxon>
        <taxon>Asterales</taxon>
        <taxon>Asteraceae</taxon>
        <taxon>Asteroideae</taxon>
        <taxon>Anthemideae</taxon>
        <taxon>Anthemidinae</taxon>
        <taxon>Tanacetum</taxon>
    </lineage>
</organism>
<evidence type="ECO:0000313" key="3">
    <source>
        <dbReference type="Proteomes" id="UP001151760"/>
    </source>
</evidence>
<feature type="region of interest" description="Disordered" evidence="1">
    <location>
        <begin position="205"/>
        <end position="243"/>
    </location>
</feature>